<organism evidence="2 3">
    <name type="scientific">Rhodococcus chondri</name>
    <dbReference type="NCBI Taxonomy" id="3065941"/>
    <lineage>
        <taxon>Bacteria</taxon>
        <taxon>Bacillati</taxon>
        <taxon>Actinomycetota</taxon>
        <taxon>Actinomycetes</taxon>
        <taxon>Mycobacteriales</taxon>
        <taxon>Nocardiaceae</taxon>
        <taxon>Rhodococcus</taxon>
    </lineage>
</organism>
<protein>
    <submittedName>
        <fullName evidence="2">Nuclear transport factor 2 family protein</fullName>
    </submittedName>
</protein>
<dbReference type="RefSeq" id="WP_330150521.1">
    <property type="nucleotide sequence ID" value="NZ_JAUZMZ010000009.1"/>
</dbReference>
<accession>A0ABU7JP50</accession>
<dbReference type="EMBL" id="JAUZMZ010000009">
    <property type="protein sequence ID" value="MEE2031092.1"/>
    <property type="molecule type" value="Genomic_DNA"/>
</dbReference>
<feature type="domain" description="SnoaL-like" evidence="1">
    <location>
        <begin position="23"/>
        <end position="122"/>
    </location>
</feature>
<evidence type="ECO:0000313" key="3">
    <source>
        <dbReference type="Proteomes" id="UP001331936"/>
    </source>
</evidence>
<evidence type="ECO:0000259" key="1">
    <source>
        <dbReference type="Pfam" id="PF12680"/>
    </source>
</evidence>
<evidence type="ECO:0000313" key="2">
    <source>
        <dbReference type="EMBL" id="MEE2031092.1"/>
    </source>
</evidence>
<sequence>MPGTDTDTTDSFAPAPDAIRGTVEAYLAALRSGSSAAIVALYADDATLEDPAGTAPKVGRDAIAQFYSALDGSPQKAELLTLRVSGASAAFHFRVTSPVGDHEYEVEPIDVMTFDEQARITSMRAYWSSENLRQL</sequence>
<reference evidence="2 3" key="1">
    <citation type="submission" date="2023-08" db="EMBL/GenBank/DDBJ databases">
        <authorList>
            <person name="Girao M."/>
            <person name="Carvalho M.F."/>
        </authorList>
    </citation>
    <scope>NUCLEOTIDE SEQUENCE [LARGE SCALE GENOMIC DNA]</scope>
    <source>
        <strain evidence="2 3">CC-R104</strain>
    </source>
</reference>
<proteinExistence type="predicted"/>
<dbReference type="InterPro" id="IPR037401">
    <property type="entry name" value="SnoaL-like"/>
</dbReference>
<dbReference type="Gene3D" id="3.10.450.50">
    <property type="match status" value="1"/>
</dbReference>
<dbReference type="SUPFAM" id="SSF54427">
    <property type="entry name" value="NTF2-like"/>
    <property type="match status" value="1"/>
</dbReference>
<keyword evidence="3" id="KW-1185">Reference proteome</keyword>
<gene>
    <name evidence="2" type="ORF">Q8814_02995</name>
</gene>
<dbReference type="InterPro" id="IPR032710">
    <property type="entry name" value="NTF2-like_dom_sf"/>
</dbReference>
<comment type="caution">
    <text evidence="2">The sequence shown here is derived from an EMBL/GenBank/DDBJ whole genome shotgun (WGS) entry which is preliminary data.</text>
</comment>
<dbReference type="Proteomes" id="UP001331936">
    <property type="component" value="Unassembled WGS sequence"/>
</dbReference>
<name>A0ABU7JP50_9NOCA</name>
<dbReference type="Pfam" id="PF12680">
    <property type="entry name" value="SnoaL_2"/>
    <property type="match status" value="1"/>
</dbReference>